<reference evidence="2 3" key="1">
    <citation type="journal article" date="2018" name="Nat. Ecol. Evol.">
        <title>Pezizomycetes genomes reveal the molecular basis of ectomycorrhizal truffle lifestyle.</title>
        <authorList>
            <person name="Murat C."/>
            <person name="Payen T."/>
            <person name="Noel B."/>
            <person name="Kuo A."/>
            <person name="Morin E."/>
            <person name="Chen J."/>
            <person name="Kohler A."/>
            <person name="Krizsan K."/>
            <person name="Balestrini R."/>
            <person name="Da Silva C."/>
            <person name="Montanini B."/>
            <person name="Hainaut M."/>
            <person name="Levati E."/>
            <person name="Barry K.W."/>
            <person name="Belfiori B."/>
            <person name="Cichocki N."/>
            <person name="Clum A."/>
            <person name="Dockter R.B."/>
            <person name="Fauchery L."/>
            <person name="Guy J."/>
            <person name="Iotti M."/>
            <person name="Le Tacon F."/>
            <person name="Lindquist E.A."/>
            <person name="Lipzen A."/>
            <person name="Malagnac F."/>
            <person name="Mello A."/>
            <person name="Molinier V."/>
            <person name="Miyauchi S."/>
            <person name="Poulain J."/>
            <person name="Riccioni C."/>
            <person name="Rubini A."/>
            <person name="Sitrit Y."/>
            <person name="Splivallo R."/>
            <person name="Traeger S."/>
            <person name="Wang M."/>
            <person name="Zifcakova L."/>
            <person name="Wipf D."/>
            <person name="Zambonelli A."/>
            <person name="Paolocci F."/>
            <person name="Nowrousian M."/>
            <person name="Ottonello S."/>
            <person name="Baldrian P."/>
            <person name="Spatafora J.W."/>
            <person name="Henrissat B."/>
            <person name="Nagy L.G."/>
            <person name="Aury J.M."/>
            <person name="Wincker P."/>
            <person name="Grigoriev I.V."/>
            <person name="Bonfante P."/>
            <person name="Martin F.M."/>
        </authorList>
    </citation>
    <scope>NUCLEOTIDE SEQUENCE [LARGE SCALE GENOMIC DNA]</scope>
    <source>
        <strain evidence="2 3">RN42</strain>
    </source>
</reference>
<dbReference type="AlphaFoldDB" id="A0A3N4ID51"/>
<gene>
    <name evidence="2" type="ORF">BJ508DRAFT_304219</name>
</gene>
<organism evidence="2 3">
    <name type="scientific">Ascobolus immersus RN42</name>
    <dbReference type="NCBI Taxonomy" id="1160509"/>
    <lineage>
        <taxon>Eukaryota</taxon>
        <taxon>Fungi</taxon>
        <taxon>Dikarya</taxon>
        <taxon>Ascomycota</taxon>
        <taxon>Pezizomycotina</taxon>
        <taxon>Pezizomycetes</taxon>
        <taxon>Pezizales</taxon>
        <taxon>Ascobolaceae</taxon>
        <taxon>Ascobolus</taxon>
    </lineage>
</organism>
<dbReference type="Proteomes" id="UP000275078">
    <property type="component" value="Unassembled WGS sequence"/>
</dbReference>
<accession>A0A3N4ID51</accession>
<evidence type="ECO:0000313" key="3">
    <source>
        <dbReference type="Proteomes" id="UP000275078"/>
    </source>
</evidence>
<sequence length="468" mass="54989">MRCTHQNFLQPPTSETLFYSTTDAMGRNEQQTPPPSKEMDSISLAQWSDICRRKRITFSKDPVILSEVKQFFTPLQTSFKMTIPHYFFDFGVYDGHTPSQRDHPTGLFIAANHLRDGSRPTNEMAKRASGFRLPDAADLRMVPGLRRFRRRDVTIEELSDYLKSGEMYLHFRFLVDFFLVSESYLRWNHQKESRLSFLAEDKVRRVICGELAITNEEYVRLFMLNDTNRDECLPFNYLPLADIVTLCTWHQDRPLLTRMFKRLFLEAPTDCHNTSLILGMNPPRVYPGKPPRNGLVIPEVAAWDTIDEYDRKDGLQNELINFNWDPEYWQGLQDHDLQLMERNAKEKEEAGPIAPSITATTETEKQQEKEGFLEMLRAREDAEAERLREEHLARREMEVIILMAQKKELVEKSESLERKIREQDEKLEEEREAAAMMKEKLKEMKEKNQRLRAPMKEPAPMRARAESF</sequence>
<feature type="region of interest" description="Disordered" evidence="1">
    <location>
        <begin position="413"/>
        <end position="432"/>
    </location>
</feature>
<feature type="region of interest" description="Disordered" evidence="1">
    <location>
        <begin position="443"/>
        <end position="468"/>
    </location>
</feature>
<proteinExistence type="predicted"/>
<name>A0A3N4ID51_ASCIM</name>
<evidence type="ECO:0000256" key="1">
    <source>
        <dbReference type="SAM" id="MobiDB-lite"/>
    </source>
</evidence>
<evidence type="ECO:0000313" key="2">
    <source>
        <dbReference type="EMBL" id="RPA84052.1"/>
    </source>
</evidence>
<protein>
    <submittedName>
        <fullName evidence="2">Uncharacterized protein</fullName>
    </submittedName>
</protein>
<keyword evidence="3" id="KW-1185">Reference proteome</keyword>
<dbReference type="EMBL" id="ML119661">
    <property type="protein sequence ID" value="RPA84052.1"/>
    <property type="molecule type" value="Genomic_DNA"/>
</dbReference>